<organism evidence="4 5">
    <name type="scientific">Escallonia rubra</name>
    <dbReference type="NCBI Taxonomy" id="112253"/>
    <lineage>
        <taxon>Eukaryota</taxon>
        <taxon>Viridiplantae</taxon>
        <taxon>Streptophyta</taxon>
        <taxon>Embryophyta</taxon>
        <taxon>Tracheophyta</taxon>
        <taxon>Spermatophyta</taxon>
        <taxon>Magnoliopsida</taxon>
        <taxon>eudicotyledons</taxon>
        <taxon>Gunneridae</taxon>
        <taxon>Pentapetalae</taxon>
        <taxon>asterids</taxon>
        <taxon>campanulids</taxon>
        <taxon>Escalloniales</taxon>
        <taxon>Escalloniaceae</taxon>
        <taxon>Escallonia</taxon>
    </lineage>
</organism>
<feature type="compositionally biased region" description="Basic residues" evidence="2">
    <location>
        <begin position="32"/>
        <end position="46"/>
    </location>
</feature>
<keyword evidence="5" id="KW-1185">Reference proteome</keyword>
<dbReference type="GO" id="GO:0051087">
    <property type="term" value="F:protein-folding chaperone binding"/>
    <property type="evidence" value="ECO:0007669"/>
    <property type="project" value="TreeGrafter"/>
</dbReference>
<dbReference type="GO" id="GO:0051082">
    <property type="term" value="F:unfolded protein binding"/>
    <property type="evidence" value="ECO:0007669"/>
    <property type="project" value="InterPro"/>
</dbReference>
<evidence type="ECO:0000259" key="3">
    <source>
        <dbReference type="Pfam" id="PF01556"/>
    </source>
</evidence>
<sequence length="364" mass="40576">MEKHSRSPSEQDLCGMLGIGSVCRACKSLVSKRHPEKNSSPRKLHAQKNPYTNKLKSADESYKAFSSEDHDAKTMNDVHNTRYNGEGMHGDDPSSPRGFFRHRTLNHYFTSSPLSSPCPSPTPLSRSTSRRSRTPTPSPPVPSLLKSMSRRSVDATYFSGPLSRSASRRSSTIMYSNSNGLIKPPGTEKQLECTLEELCLGCIKKIKITRDVVTNNGQIVQEEEVLTIKVKPGWTKGTKITFEGMGNEKLGMYPADITFVVAEKRHPLFRREGDDLELAIEIPLLKALTGCTLSIPLVGGEQMSLTMDDIIYPGYEKIIAGQGMPMPKEQGKRGNLIVKFLVEFPEELTEEQRYEVYSILKDSC</sequence>
<keyword evidence="1" id="KW-0143">Chaperone</keyword>
<name>A0AA88USB4_9ASTE</name>
<dbReference type="Pfam" id="PF01556">
    <property type="entry name" value="DnaJ_C"/>
    <property type="match status" value="1"/>
</dbReference>
<dbReference type="PANTHER" id="PTHR24078:SF574">
    <property type="entry name" value="CHAPERONE DNAJ C-TERMINAL DOMAIN-CONTAINING PROTEIN"/>
    <property type="match status" value="1"/>
</dbReference>
<comment type="caution">
    <text evidence="4">The sequence shown here is derived from an EMBL/GenBank/DDBJ whole genome shotgun (WGS) entry which is preliminary data.</text>
</comment>
<dbReference type="CDD" id="cd10747">
    <property type="entry name" value="DnaJ_C"/>
    <property type="match status" value="1"/>
</dbReference>
<reference evidence="4" key="1">
    <citation type="submission" date="2022-12" db="EMBL/GenBank/DDBJ databases">
        <title>Draft genome assemblies for two species of Escallonia (Escalloniales).</title>
        <authorList>
            <person name="Chanderbali A."/>
            <person name="Dervinis C."/>
            <person name="Anghel I."/>
            <person name="Soltis D."/>
            <person name="Soltis P."/>
            <person name="Zapata F."/>
        </authorList>
    </citation>
    <scope>NUCLEOTIDE SEQUENCE</scope>
    <source>
        <strain evidence="4">UCBG92.1500</strain>
        <tissue evidence="4">Leaf</tissue>
    </source>
</reference>
<dbReference type="FunFam" id="2.60.260.20:FF:000006">
    <property type="entry name" value="DnaJ subfamily B member 13"/>
    <property type="match status" value="1"/>
</dbReference>
<feature type="region of interest" description="Disordered" evidence="2">
    <location>
        <begin position="32"/>
        <end position="52"/>
    </location>
</feature>
<protein>
    <recommendedName>
        <fullName evidence="3">Chaperone DnaJ C-terminal domain-containing protein</fullName>
    </recommendedName>
</protein>
<evidence type="ECO:0000313" key="5">
    <source>
        <dbReference type="Proteomes" id="UP001187471"/>
    </source>
</evidence>
<dbReference type="InterPro" id="IPR051339">
    <property type="entry name" value="DnaJ_subfamily_B"/>
</dbReference>
<evidence type="ECO:0000256" key="1">
    <source>
        <dbReference type="ARBA" id="ARBA00023186"/>
    </source>
</evidence>
<dbReference type="EMBL" id="JAVXUO010000077">
    <property type="protein sequence ID" value="KAK2995669.1"/>
    <property type="molecule type" value="Genomic_DNA"/>
</dbReference>
<evidence type="ECO:0000313" key="4">
    <source>
        <dbReference type="EMBL" id="KAK2995669.1"/>
    </source>
</evidence>
<dbReference type="FunFam" id="2.60.260.20:FF:000015">
    <property type="entry name" value="Heat shock protein 40"/>
    <property type="match status" value="1"/>
</dbReference>
<evidence type="ECO:0000256" key="2">
    <source>
        <dbReference type="SAM" id="MobiDB-lite"/>
    </source>
</evidence>
<dbReference type="PANTHER" id="PTHR24078">
    <property type="entry name" value="DNAJ HOMOLOG SUBFAMILY C MEMBER"/>
    <property type="match status" value="1"/>
</dbReference>
<dbReference type="Proteomes" id="UP001187471">
    <property type="component" value="Unassembled WGS sequence"/>
</dbReference>
<feature type="domain" description="Chaperone DnaJ C-terminal" evidence="3">
    <location>
        <begin position="188"/>
        <end position="345"/>
    </location>
</feature>
<gene>
    <name evidence="4" type="ORF">RJ640_006129</name>
</gene>
<dbReference type="InterPro" id="IPR008971">
    <property type="entry name" value="HSP40/DnaJ_pept-bd"/>
</dbReference>
<feature type="region of interest" description="Disordered" evidence="2">
    <location>
        <begin position="79"/>
        <end position="149"/>
    </location>
</feature>
<dbReference type="AlphaFoldDB" id="A0AA88USB4"/>
<dbReference type="GO" id="GO:0006457">
    <property type="term" value="P:protein folding"/>
    <property type="evidence" value="ECO:0007669"/>
    <property type="project" value="InterPro"/>
</dbReference>
<accession>A0AA88USB4</accession>
<dbReference type="GO" id="GO:0005829">
    <property type="term" value="C:cytosol"/>
    <property type="evidence" value="ECO:0007669"/>
    <property type="project" value="TreeGrafter"/>
</dbReference>
<proteinExistence type="predicted"/>
<dbReference type="SUPFAM" id="SSF49493">
    <property type="entry name" value="HSP40/DnaJ peptide-binding domain"/>
    <property type="match status" value="2"/>
</dbReference>
<dbReference type="Gene3D" id="2.60.260.20">
    <property type="entry name" value="Urease metallochaperone UreE, N-terminal domain"/>
    <property type="match status" value="2"/>
</dbReference>
<dbReference type="InterPro" id="IPR002939">
    <property type="entry name" value="DnaJ_C"/>
</dbReference>